<dbReference type="AlphaFoldDB" id="Q4RQV8"/>
<protein>
    <submittedName>
        <fullName evidence="1">(spotted green pufferfish) hypothetical protein</fullName>
    </submittedName>
</protein>
<name>Q4RQV8_TETNG</name>
<dbReference type="KEGG" id="tng:GSTEN00030435G001"/>
<proteinExistence type="predicted"/>
<dbReference type="EMBL" id="CAAE01015004">
    <property type="protein sequence ID" value="CAG09224.1"/>
    <property type="molecule type" value="Genomic_DNA"/>
</dbReference>
<accession>Q4RQV8</accession>
<sequence>MDYISSSRGTRQELFQRVKEKQLECQGRGPHWGPCAPFEMDSKFHSGASMCESRRETEAH</sequence>
<organism evidence="1">
    <name type="scientific">Tetraodon nigroviridis</name>
    <name type="common">Spotted green pufferfish</name>
    <name type="synonym">Chelonodon nigroviridis</name>
    <dbReference type="NCBI Taxonomy" id="99883"/>
    <lineage>
        <taxon>Eukaryota</taxon>
        <taxon>Metazoa</taxon>
        <taxon>Chordata</taxon>
        <taxon>Craniata</taxon>
        <taxon>Vertebrata</taxon>
        <taxon>Euteleostomi</taxon>
        <taxon>Actinopterygii</taxon>
        <taxon>Neopterygii</taxon>
        <taxon>Teleostei</taxon>
        <taxon>Neoteleostei</taxon>
        <taxon>Acanthomorphata</taxon>
        <taxon>Eupercaria</taxon>
        <taxon>Tetraodontiformes</taxon>
        <taxon>Tetradontoidea</taxon>
        <taxon>Tetraodontidae</taxon>
        <taxon>Tetraodon</taxon>
    </lineage>
</organism>
<comment type="caution">
    <text evidence="1">The sequence shown here is derived from an EMBL/GenBank/DDBJ whole genome shotgun (WGS) entry which is preliminary data.</text>
</comment>
<evidence type="ECO:0000313" key="1">
    <source>
        <dbReference type="EMBL" id="CAG09224.1"/>
    </source>
</evidence>
<gene>
    <name evidence="1" type="ORF">GSTENG00030435001</name>
</gene>
<reference evidence="1" key="1">
    <citation type="journal article" date="2004" name="Nature">
        <title>Genome duplication in the teleost fish Tetraodon nigroviridis reveals the early vertebrate proto-karyotype.</title>
        <authorList>
            <person name="Jaillon O."/>
            <person name="Aury J.-M."/>
            <person name="Brunet F."/>
            <person name="Petit J.-L."/>
            <person name="Stange-Thomann N."/>
            <person name="Mauceli E."/>
            <person name="Bouneau L."/>
            <person name="Fischer C."/>
            <person name="Ozouf-Costaz C."/>
            <person name="Bernot A."/>
            <person name="Nicaud S."/>
            <person name="Jaffe D."/>
            <person name="Fisher S."/>
            <person name="Lutfalla G."/>
            <person name="Dossat C."/>
            <person name="Segurens B."/>
            <person name="Dasilva C."/>
            <person name="Salanoubat M."/>
            <person name="Levy M."/>
            <person name="Boudet N."/>
            <person name="Castellano S."/>
            <person name="Anthouard V."/>
            <person name="Jubin C."/>
            <person name="Castelli V."/>
            <person name="Katinka M."/>
            <person name="Vacherie B."/>
            <person name="Biemont C."/>
            <person name="Skalli Z."/>
            <person name="Cattolico L."/>
            <person name="Poulain J."/>
            <person name="De Berardinis V."/>
            <person name="Cruaud C."/>
            <person name="Duprat S."/>
            <person name="Brottier P."/>
            <person name="Coutanceau J.-P."/>
            <person name="Gouzy J."/>
            <person name="Parra G."/>
            <person name="Lardier G."/>
            <person name="Chapple C."/>
            <person name="McKernan K.J."/>
            <person name="McEwan P."/>
            <person name="Bosak S."/>
            <person name="Kellis M."/>
            <person name="Volff J.-N."/>
            <person name="Guigo R."/>
            <person name="Zody M.C."/>
            <person name="Mesirov J."/>
            <person name="Lindblad-Toh K."/>
            <person name="Birren B."/>
            <person name="Nusbaum C."/>
            <person name="Kahn D."/>
            <person name="Robinson-Rechavi M."/>
            <person name="Laudet V."/>
            <person name="Schachter V."/>
            <person name="Quetier F."/>
            <person name="Saurin W."/>
            <person name="Scarpelli C."/>
            <person name="Wincker P."/>
            <person name="Lander E.S."/>
            <person name="Weissenbach J."/>
            <person name="Roest Crollius H."/>
        </authorList>
    </citation>
    <scope>NUCLEOTIDE SEQUENCE [LARGE SCALE GENOMIC DNA]</scope>
</reference>
<reference evidence="1" key="2">
    <citation type="submission" date="2004-02" db="EMBL/GenBank/DDBJ databases">
        <authorList>
            <consortium name="Genoscope"/>
            <consortium name="Whitehead Institute Centre for Genome Research"/>
        </authorList>
    </citation>
    <scope>NUCLEOTIDE SEQUENCE</scope>
</reference>